<organism evidence="6 7">
    <name type="scientific">Georhizobium profundi</name>
    <dbReference type="NCBI Taxonomy" id="2341112"/>
    <lineage>
        <taxon>Bacteria</taxon>
        <taxon>Pseudomonadati</taxon>
        <taxon>Pseudomonadota</taxon>
        <taxon>Alphaproteobacteria</taxon>
        <taxon>Hyphomicrobiales</taxon>
        <taxon>Rhizobiaceae</taxon>
        <taxon>Georhizobium</taxon>
    </lineage>
</organism>
<dbReference type="InterPro" id="IPR011332">
    <property type="entry name" value="Ribosomal_zn-bd"/>
</dbReference>
<keyword evidence="3 5" id="KW-0687">Ribonucleoprotein</keyword>
<comment type="similarity">
    <text evidence="1 5">Belongs to the bacterial ribosomal protein bL33 family.</text>
</comment>
<dbReference type="KEGG" id="abaw:D5400_14460"/>
<evidence type="ECO:0000256" key="4">
    <source>
        <dbReference type="ARBA" id="ARBA00035176"/>
    </source>
</evidence>
<keyword evidence="7" id="KW-1185">Reference proteome</keyword>
<dbReference type="OrthoDB" id="21586at2"/>
<dbReference type="PANTHER" id="PTHR15238">
    <property type="entry name" value="54S RIBOSOMAL PROTEIN L39, MITOCHONDRIAL"/>
    <property type="match status" value="1"/>
</dbReference>
<dbReference type="GO" id="GO:0022625">
    <property type="term" value="C:cytosolic large ribosomal subunit"/>
    <property type="evidence" value="ECO:0007669"/>
    <property type="project" value="TreeGrafter"/>
</dbReference>
<keyword evidence="2 5" id="KW-0689">Ribosomal protein</keyword>
<dbReference type="InterPro" id="IPR038584">
    <property type="entry name" value="Ribosomal_bL33_sf"/>
</dbReference>
<proteinExistence type="inferred from homology"/>
<dbReference type="InterPro" id="IPR001705">
    <property type="entry name" value="Ribosomal_bL33"/>
</dbReference>
<dbReference type="NCBIfam" id="NF001860">
    <property type="entry name" value="PRK00595.1"/>
    <property type="match status" value="1"/>
</dbReference>
<evidence type="ECO:0000313" key="6">
    <source>
        <dbReference type="EMBL" id="AZN72320.1"/>
    </source>
</evidence>
<dbReference type="AlphaFoldDB" id="A0A3Q8XPM5"/>
<dbReference type="GO" id="GO:0006412">
    <property type="term" value="P:translation"/>
    <property type="evidence" value="ECO:0007669"/>
    <property type="project" value="UniProtKB-UniRule"/>
</dbReference>
<protein>
    <recommendedName>
        <fullName evidence="4 5">Large ribosomal subunit protein bL33</fullName>
    </recommendedName>
</protein>
<dbReference type="SUPFAM" id="SSF57829">
    <property type="entry name" value="Zn-binding ribosomal proteins"/>
    <property type="match status" value="1"/>
</dbReference>
<dbReference type="RefSeq" id="WP_126010637.1">
    <property type="nucleotide sequence ID" value="NZ_CP032509.1"/>
</dbReference>
<dbReference type="Pfam" id="PF00471">
    <property type="entry name" value="Ribosomal_L33"/>
    <property type="match status" value="1"/>
</dbReference>
<dbReference type="GO" id="GO:0003735">
    <property type="term" value="F:structural constituent of ribosome"/>
    <property type="evidence" value="ECO:0007669"/>
    <property type="project" value="InterPro"/>
</dbReference>
<evidence type="ECO:0000313" key="7">
    <source>
        <dbReference type="Proteomes" id="UP000268192"/>
    </source>
</evidence>
<evidence type="ECO:0000256" key="2">
    <source>
        <dbReference type="ARBA" id="ARBA00022980"/>
    </source>
</evidence>
<evidence type="ECO:0000256" key="5">
    <source>
        <dbReference type="HAMAP-Rule" id="MF_00294"/>
    </source>
</evidence>
<evidence type="ECO:0000256" key="3">
    <source>
        <dbReference type="ARBA" id="ARBA00023274"/>
    </source>
</evidence>
<reference evidence="6 7" key="1">
    <citation type="submission" date="2018-09" db="EMBL/GenBank/DDBJ databases">
        <title>Marinorhizobium profundi gen. nov., sp. nov., isolated from a deep-sea sediment sample from the New Britain Trench and proposal of Marinorhizobiaceae fam. nov. in the order Rhizobiales of the class Alphaproteobacteria.</title>
        <authorList>
            <person name="Cao J."/>
        </authorList>
    </citation>
    <scope>NUCLEOTIDE SEQUENCE [LARGE SCALE GENOMIC DNA]</scope>
    <source>
        <strain evidence="6 7">WS11</strain>
    </source>
</reference>
<evidence type="ECO:0000256" key="1">
    <source>
        <dbReference type="ARBA" id="ARBA00007596"/>
    </source>
</evidence>
<dbReference type="EMBL" id="CP032509">
    <property type="protein sequence ID" value="AZN72320.1"/>
    <property type="molecule type" value="Genomic_DNA"/>
</dbReference>
<dbReference type="NCBIfam" id="TIGR01023">
    <property type="entry name" value="rpmG_bact"/>
    <property type="match status" value="1"/>
</dbReference>
<dbReference type="Gene3D" id="2.20.28.120">
    <property type="entry name" value="Ribosomal protein L33"/>
    <property type="match status" value="1"/>
</dbReference>
<accession>A0A3Q8XPM5</accession>
<dbReference type="PANTHER" id="PTHR15238:SF1">
    <property type="entry name" value="LARGE RIBOSOMAL SUBUNIT PROTEIN BL33M"/>
    <property type="match status" value="1"/>
</dbReference>
<gene>
    <name evidence="5 6" type="primary">rpmG</name>
    <name evidence="6" type="ORF">D5400_14460</name>
</gene>
<dbReference type="HAMAP" id="MF_00294">
    <property type="entry name" value="Ribosomal_bL33"/>
    <property type="match status" value="1"/>
</dbReference>
<sequence length="55" mass="6399">MAKATTIKIKLLSTADTGFFYVTKKNSRTMTDKMNKTKYDPIARKHVEFKETKIK</sequence>
<name>A0A3Q8XPM5_9HYPH</name>
<dbReference type="Proteomes" id="UP000268192">
    <property type="component" value="Chromosome"/>
</dbReference>